<feature type="domain" description="PPIase cyclophilin-type" evidence="3">
    <location>
        <begin position="20"/>
        <end position="125"/>
    </location>
</feature>
<dbReference type="GO" id="GO:0006457">
    <property type="term" value="P:protein folding"/>
    <property type="evidence" value="ECO:0007669"/>
    <property type="project" value="TreeGrafter"/>
</dbReference>
<accession>A0AAV8RHK4</accession>
<dbReference type="AlphaFoldDB" id="A0AAV8RHK4"/>
<organism evidence="4 5">
    <name type="scientific">Ensete ventricosum</name>
    <name type="common">Abyssinian banana</name>
    <name type="synonym">Musa ensete</name>
    <dbReference type="NCBI Taxonomy" id="4639"/>
    <lineage>
        <taxon>Eukaryota</taxon>
        <taxon>Viridiplantae</taxon>
        <taxon>Streptophyta</taxon>
        <taxon>Embryophyta</taxon>
        <taxon>Tracheophyta</taxon>
        <taxon>Spermatophyta</taxon>
        <taxon>Magnoliopsida</taxon>
        <taxon>Liliopsida</taxon>
        <taxon>Zingiberales</taxon>
        <taxon>Musaceae</taxon>
        <taxon>Ensete</taxon>
    </lineage>
</organism>
<dbReference type="PANTHER" id="PTHR11071">
    <property type="entry name" value="PEPTIDYL-PROLYL CIS-TRANS ISOMERASE"/>
    <property type="match status" value="1"/>
</dbReference>
<dbReference type="PANTHER" id="PTHR11071:SF497">
    <property type="entry name" value="CYCLOPHILIN 40, ISOFORM A"/>
    <property type="match status" value="1"/>
</dbReference>
<proteinExistence type="inferred from homology"/>
<dbReference type="SUPFAM" id="SSF50891">
    <property type="entry name" value="Cyclophilin-like"/>
    <property type="match status" value="1"/>
</dbReference>
<evidence type="ECO:0000259" key="3">
    <source>
        <dbReference type="PROSITE" id="PS50072"/>
    </source>
</evidence>
<protein>
    <recommendedName>
        <fullName evidence="3">PPIase cyclophilin-type domain-containing protein</fullName>
    </recommendedName>
</protein>
<evidence type="ECO:0000313" key="5">
    <source>
        <dbReference type="Proteomes" id="UP001222027"/>
    </source>
</evidence>
<reference evidence="4 5" key="1">
    <citation type="submission" date="2022-12" db="EMBL/GenBank/DDBJ databases">
        <title>Chromosome-scale assembly of the Ensete ventricosum genome.</title>
        <authorList>
            <person name="Dussert Y."/>
            <person name="Stocks J."/>
            <person name="Wendawek A."/>
            <person name="Woldeyes F."/>
            <person name="Nichols R.A."/>
            <person name="Borrell J.S."/>
        </authorList>
    </citation>
    <scope>NUCLEOTIDE SEQUENCE [LARGE SCALE GENOMIC DNA]</scope>
    <source>
        <strain evidence="5">cv. Maze</strain>
        <tissue evidence="4">Seeds</tissue>
    </source>
</reference>
<dbReference type="Pfam" id="PF00160">
    <property type="entry name" value="Pro_isomerase"/>
    <property type="match status" value="1"/>
</dbReference>
<comment type="caution">
    <text evidence="4">The sequence shown here is derived from an EMBL/GenBank/DDBJ whole genome shotgun (WGS) entry which is preliminary data.</text>
</comment>
<dbReference type="EMBL" id="JAQQAF010000003">
    <property type="protein sequence ID" value="KAJ8498122.1"/>
    <property type="molecule type" value="Genomic_DNA"/>
</dbReference>
<comment type="similarity">
    <text evidence="1">Belongs to the cyclophilin-type PPIase family.</text>
</comment>
<name>A0AAV8RHK4_ENSVE</name>
<feature type="compositionally biased region" description="Basic and acidic residues" evidence="2">
    <location>
        <begin position="120"/>
        <end position="130"/>
    </location>
</feature>
<evidence type="ECO:0000256" key="2">
    <source>
        <dbReference type="SAM" id="MobiDB-lite"/>
    </source>
</evidence>
<gene>
    <name evidence="4" type="ORF">OPV22_008674</name>
</gene>
<dbReference type="InterPro" id="IPR029000">
    <property type="entry name" value="Cyclophilin-like_dom_sf"/>
</dbReference>
<evidence type="ECO:0000313" key="4">
    <source>
        <dbReference type="EMBL" id="KAJ8498122.1"/>
    </source>
</evidence>
<dbReference type="Proteomes" id="UP001222027">
    <property type="component" value="Unassembled WGS sequence"/>
</dbReference>
<dbReference type="InterPro" id="IPR002130">
    <property type="entry name" value="Cyclophilin-type_PPIase_dom"/>
</dbReference>
<keyword evidence="5" id="KW-1185">Reference proteome</keyword>
<dbReference type="PROSITE" id="PS50072">
    <property type="entry name" value="CSA_PPIASE_2"/>
    <property type="match status" value="1"/>
</dbReference>
<evidence type="ECO:0000256" key="1">
    <source>
        <dbReference type="ARBA" id="ARBA00007365"/>
    </source>
</evidence>
<dbReference type="Gene3D" id="2.40.100.10">
    <property type="entry name" value="Cyclophilin-like"/>
    <property type="match status" value="1"/>
</dbReference>
<sequence length="130" mass="14007">MVNRRPRVVFDVTGTTMHRSDVVPKTAGNFRALCTGERGVGRTGKPLHSTKGTRFLRVTTPAGFMCQGRDVAHNDGTGVGVDLRRQVRERGPGHERTIVLHLHGEGAVAGRQAGGLRTRSGGDDYHDPGL</sequence>
<dbReference type="GO" id="GO:0003755">
    <property type="term" value="F:peptidyl-prolyl cis-trans isomerase activity"/>
    <property type="evidence" value="ECO:0007669"/>
    <property type="project" value="InterPro"/>
</dbReference>
<dbReference type="GO" id="GO:0005739">
    <property type="term" value="C:mitochondrion"/>
    <property type="evidence" value="ECO:0007669"/>
    <property type="project" value="TreeGrafter"/>
</dbReference>
<feature type="region of interest" description="Disordered" evidence="2">
    <location>
        <begin position="109"/>
        <end position="130"/>
    </location>
</feature>
<dbReference type="GO" id="GO:0016018">
    <property type="term" value="F:cyclosporin A binding"/>
    <property type="evidence" value="ECO:0007669"/>
    <property type="project" value="TreeGrafter"/>
</dbReference>